<keyword evidence="5 7" id="KW-0808">Transferase</keyword>
<protein>
    <recommendedName>
        <fullName evidence="5 6">Dephospho-CoA kinase</fullName>
        <ecNumber evidence="5 6">2.7.1.24</ecNumber>
    </recommendedName>
    <alternativeName>
        <fullName evidence="5">Dephosphocoenzyme A kinase</fullName>
    </alternativeName>
</protein>
<dbReference type="Proteomes" id="UP000757103">
    <property type="component" value="Unassembled WGS sequence"/>
</dbReference>
<comment type="catalytic activity">
    <reaction evidence="5">
        <text>3'-dephospho-CoA + ATP = ADP + CoA + H(+)</text>
        <dbReference type="Rhea" id="RHEA:18245"/>
        <dbReference type="ChEBI" id="CHEBI:15378"/>
        <dbReference type="ChEBI" id="CHEBI:30616"/>
        <dbReference type="ChEBI" id="CHEBI:57287"/>
        <dbReference type="ChEBI" id="CHEBI:57328"/>
        <dbReference type="ChEBI" id="CHEBI:456216"/>
        <dbReference type="EC" id="2.7.1.24"/>
    </reaction>
</comment>
<proteinExistence type="inferred from homology"/>
<comment type="pathway">
    <text evidence="5">Cofactor biosynthesis; coenzyme A biosynthesis; CoA from (R)-pantothenate: step 5/5.</text>
</comment>
<keyword evidence="5" id="KW-0963">Cytoplasm</keyword>
<dbReference type="GO" id="GO:0015937">
    <property type="term" value="P:coenzyme A biosynthetic process"/>
    <property type="evidence" value="ECO:0007669"/>
    <property type="project" value="UniProtKB-UniRule"/>
</dbReference>
<dbReference type="InterPro" id="IPR027417">
    <property type="entry name" value="P-loop_NTPase"/>
</dbReference>
<organism evidence="7 8">
    <name type="scientific">Barnesiella viscericola</name>
    <dbReference type="NCBI Taxonomy" id="397865"/>
    <lineage>
        <taxon>Bacteria</taxon>
        <taxon>Pseudomonadati</taxon>
        <taxon>Bacteroidota</taxon>
        <taxon>Bacteroidia</taxon>
        <taxon>Bacteroidales</taxon>
        <taxon>Barnesiellaceae</taxon>
        <taxon>Barnesiella</taxon>
    </lineage>
</organism>
<dbReference type="SUPFAM" id="SSF52540">
    <property type="entry name" value="P-loop containing nucleoside triphosphate hydrolases"/>
    <property type="match status" value="1"/>
</dbReference>
<keyword evidence="5 7" id="KW-0418">Kinase</keyword>
<name>A0A921MQ30_9BACT</name>
<comment type="subcellular location">
    <subcellularLocation>
        <location evidence="5">Cytoplasm</location>
    </subcellularLocation>
</comment>
<sequence>MKRIGITGGIGSGKSVVSNLLRVMGYRVYDTDSEARRLMNTLPQLKAKLCQTFGDDIYAGGKLDRPLLASRVFGHPEQIARLNALVHPAVREDFDRWSQGVRGELCFVESAILYESHLDRQVDEVWLVTAPESLRIERVQQRSGLSADEVKRRIAAQQGEEERCRQATHVICNDGRESLIATVLSLLDKSR</sequence>
<dbReference type="PROSITE" id="PS51219">
    <property type="entry name" value="DPCK"/>
    <property type="match status" value="1"/>
</dbReference>
<dbReference type="HAMAP" id="MF_00376">
    <property type="entry name" value="Dephospho_CoA_kinase"/>
    <property type="match status" value="1"/>
</dbReference>
<dbReference type="AlphaFoldDB" id="A0A921MQ30"/>
<keyword evidence="3 5" id="KW-0067">ATP-binding</keyword>
<accession>A0A921MQ30</accession>
<reference evidence="7" key="1">
    <citation type="journal article" date="2021" name="PeerJ">
        <title>Extensive microbial diversity within the chicken gut microbiome revealed by metagenomics and culture.</title>
        <authorList>
            <person name="Gilroy R."/>
            <person name="Ravi A."/>
            <person name="Getino M."/>
            <person name="Pursley I."/>
            <person name="Horton D.L."/>
            <person name="Alikhan N.F."/>
            <person name="Baker D."/>
            <person name="Gharbi K."/>
            <person name="Hall N."/>
            <person name="Watson M."/>
            <person name="Adriaenssens E.M."/>
            <person name="Foster-Nyarko E."/>
            <person name="Jarju S."/>
            <person name="Secka A."/>
            <person name="Antonio M."/>
            <person name="Oren A."/>
            <person name="Chaudhuri R.R."/>
            <person name="La Ragione R."/>
            <person name="Hildebrand F."/>
            <person name="Pallen M.J."/>
        </authorList>
    </citation>
    <scope>NUCLEOTIDE SEQUENCE</scope>
    <source>
        <strain evidence="7">CHK121-7720</strain>
    </source>
</reference>
<dbReference type="RefSeq" id="WP_273305468.1">
    <property type="nucleotide sequence ID" value="NZ_DYUD01000011.1"/>
</dbReference>
<dbReference type="Gene3D" id="3.40.50.300">
    <property type="entry name" value="P-loop containing nucleotide triphosphate hydrolases"/>
    <property type="match status" value="1"/>
</dbReference>
<evidence type="ECO:0000256" key="4">
    <source>
        <dbReference type="ARBA" id="ARBA00022993"/>
    </source>
</evidence>
<dbReference type="Pfam" id="PF01121">
    <property type="entry name" value="CoaE"/>
    <property type="match status" value="1"/>
</dbReference>
<evidence type="ECO:0000256" key="2">
    <source>
        <dbReference type="ARBA" id="ARBA00022741"/>
    </source>
</evidence>
<dbReference type="GO" id="GO:0005737">
    <property type="term" value="C:cytoplasm"/>
    <property type="evidence" value="ECO:0007669"/>
    <property type="project" value="UniProtKB-SubCell"/>
</dbReference>
<dbReference type="InterPro" id="IPR001977">
    <property type="entry name" value="Depp_CoAkinase"/>
</dbReference>
<feature type="binding site" evidence="5">
    <location>
        <begin position="11"/>
        <end position="16"/>
    </location>
    <ligand>
        <name>ATP</name>
        <dbReference type="ChEBI" id="CHEBI:30616"/>
    </ligand>
</feature>
<dbReference type="GO" id="GO:0004140">
    <property type="term" value="F:dephospho-CoA kinase activity"/>
    <property type="evidence" value="ECO:0007669"/>
    <property type="project" value="UniProtKB-UniRule"/>
</dbReference>
<comment type="similarity">
    <text evidence="1 5">Belongs to the CoaE family.</text>
</comment>
<dbReference type="EC" id="2.7.1.24" evidence="5 6"/>
<evidence type="ECO:0000313" key="7">
    <source>
        <dbReference type="EMBL" id="HJG88424.1"/>
    </source>
</evidence>
<keyword evidence="2 5" id="KW-0547">Nucleotide-binding</keyword>
<dbReference type="GO" id="GO:0005524">
    <property type="term" value="F:ATP binding"/>
    <property type="evidence" value="ECO:0007669"/>
    <property type="project" value="UniProtKB-UniRule"/>
</dbReference>
<comment type="function">
    <text evidence="5">Catalyzes the phosphorylation of the 3'-hydroxyl group of dephosphocoenzyme A to form coenzyme A.</text>
</comment>
<dbReference type="PANTHER" id="PTHR10695">
    <property type="entry name" value="DEPHOSPHO-COA KINASE-RELATED"/>
    <property type="match status" value="1"/>
</dbReference>
<dbReference type="CDD" id="cd02022">
    <property type="entry name" value="DPCK"/>
    <property type="match status" value="1"/>
</dbReference>
<evidence type="ECO:0000313" key="8">
    <source>
        <dbReference type="Proteomes" id="UP000757103"/>
    </source>
</evidence>
<reference evidence="7" key="2">
    <citation type="submission" date="2021-09" db="EMBL/GenBank/DDBJ databases">
        <authorList>
            <person name="Gilroy R."/>
        </authorList>
    </citation>
    <scope>NUCLEOTIDE SEQUENCE</scope>
    <source>
        <strain evidence="7">CHK121-7720</strain>
    </source>
</reference>
<comment type="caution">
    <text evidence="7">The sequence shown here is derived from an EMBL/GenBank/DDBJ whole genome shotgun (WGS) entry which is preliminary data.</text>
</comment>
<dbReference type="NCBIfam" id="TIGR00152">
    <property type="entry name" value="dephospho-CoA kinase"/>
    <property type="match status" value="1"/>
</dbReference>
<evidence type="ECO:0000256" key="3">
    <source>
        <dbReference type="ARBA" id="ARBA00022840"/>
    </source>
</evidence>
<evidence type="ECO:0000256" key="1">
    <source>
        <dbReference type="ARBA" id="ARBA00009018"/>
    </source>
</evidence>
<evidence type="ECO:0000256" key="5">
    <source>
        <dbReference type="HAMAP-Rule" id="MF_00376"/>
    </source>
</evidence>
<keyword evidence="4 5" id="KW-0173">Coenzyme A biosynthesis</keyword>
<dbReference type="EMBL" id="DYUD01000011">
    <property type="protein sequence ID" value="HJG88424.1"/>
    <property type="molecule type" value="Genomic_DNA"/>
</dbReference>
<gene>
    <name evidence="5 7" type="primary">coaE</name>
    <name evidence="7" type="ORF">K8U91_02955</name>
</gene>
<evidence type="ECO:0000256" key="6">
    <source>
        <dbReference type="NCBIfam" id="TIGR00152"/>
    </source>
</evidence>
<dbReference type="PANTHER" id="PTHR10695:SF46">
    <property type="entry name" value="BIFUNCTIONAL COENZYME A SYNTHASE-RELATED"/>
    <property type="match status" value="1"/>
</dbReference>